<dbReference type="EC" id="2.7.10.2" evidence="15 20"/>
<dbReference type="SMART" id="SM00219">
    <property type="entry name" value="TyrKc"/>
    <property type="match status" value="2"/>
</dbReference>
<dbReference type="GO" id="GO:0005856">
    <property type="term" value="C:cytoskeleton"/>
    <property type="evidence" value="ECO:0007669"/>
    <property type="project" value="UniProtKB-UniRule"/>
</dbReference>
<keyword evidence="6 15" id="KW-0547">Nucleotide-binding</keyword>
<proteinExistence type="inferred from homology"/>
<dbReference type="PRINTS" id="PR01825">
    <property type="entry name" value="JANUSKINASE2"/>
</dbReference>
<evidence type="ECO:0000256" key="8">
    <source>
        <dbReference type="ARBA" id="ARBA00022840"/>
    </source>
</evidence>
<keyword evidence="26" id="KW-1185">Reference proteome</keyword>
<evidence type="ECO:0000256" key="19">
    <source>
        <dbReference type="PROSITE-ProRule" id="PRU10141"/>
    </source>
</evidence>
<reference evidence="25" key="1">
    <citation type="submission" date="2022-03" db="EMBL/GenBank/DDBJ databases">
        <authorList>
            <person name="Alioto T."/>
            <person name="Alioto T."/>
            <person name="Gomez Garrido J."/>
        </authorList>
    </citation>
    <scope>NUCLEOTIDE SEQUENCE</scope>
</reference>
<gene>
    <name evidence="25" type="ORF">PECUL_23A021031</name>
</gene>
<dbReference type="PROSITE" id="PS50001">
    <property type="entry name" value="SH2"/>
    <property type="match status" value="1"/>
</dbReference>
<dbReference type="GO" id="GO:0005634">
    <property type="term" value="C:nucleus"/>
    <property type="evidence" value="ECO:0007669"/>
    <property type="project" value="UniProtKB-SubCell"/>
</dbReference>
<dbReference type="InterPro" id="IPR008266">
    <property type="entry name" value="Tyr_kinase_AS"/>
</dbReference>
<dbReference type="FunFam" id="1.10.510.10:FF:000114">
    <property type="entry name" value="Tyrosine-protein kinase JAK2"/>
    <property type="match status" value="1"/>
</dbReference>
<dbReference type="SUPFAM" id="SSF56112">
    <property type="entry name" value="Protein kinase-like (PK-like)"/>
    <property type="match status" value="2"/>
</dbReference>
<evidence type="ECO:0000256" key="4">
    <source>
        <dbReference type="ARBA" id="ARBA00022679"/>
    </source>
</evidence>
<evidence type="ECO:0000256" key="1">
    <source>
        <dbReference type="ARBA" id="ARBA00004123"/>
    </source>
</evidence>
<dbReference type="InterPro" id="IPR020693">
    <property type="entry name" value="Tyr_kinase_non-rcpt_Jak2"/>
</dbReference>
<dbReference type="GO" id="GO:1902533">
    <property type="term" value="P:positive regulation of intracellular signal transduction"/>
    <property type="evidence" value="ECO:0007669"/>
    <property type="project" value="UniProtKB-ARBA"/>
</dbReference>
<comment type="similarity">
    <text evidence="15">Belongs to the protein kinase superfamily. Tyr protein kinase family. JAK subfamily.</text>
</comment>
<evidence type="ECO:0000256" key="20">
    <source>
        <dbReference type="RuleBase" id="RU362096"/>
    </source>
</evidence>
<evidence type="ECO:0000256" key="2">
    <source>
        <dbReference type="ARBA" id="ARBA00004184"/>
    </source>
</evidence>
<keyword evidence="4 15" id="KW-0808">Transferase</keyword>
<dbReference type="GO" id="GO:0012505">
    <property type="term" value="C:endomembrane system"/>
    <property type="evidence" value="ECO:0007669"/>
    <property type="project" value="UniProtKB-SubCell"/>
</dbReference>
<dbReference type="InterPro" id="IPR041155">
    <property type="entry name" value="FERM_F1"/>
</dbReference>
<dbReference type="CDD" id="cd14473">
    <property type="entry name" value="FERM_B-lobe"/>
    <property type="match status" value="1"/>
</dbReference>
<dbReference type="Proteomes" id="UP001295444">
    <property type="component" value="Chromosome 05"/>
</dbReference>
<evidence type="ECO:0000256" key="16">
    <source>
        <dbReference type="PIRSR" id="PIRSR000636-1"/>
    </source>
</evidence>
<dbReference type="InterPro" id="IPR036860">
    <property type="entry name" value="SH2_dom_sf"/>
</dbReference>
<evidence type="ECO:0000256" key="11">
    <source>
        <dbReference type="ARBA" id="ARBA00023136"/>
    </source>
</evidence>
<dbReference type="PANTHER" id="PTHR45807">
    <property type="entry name" value="TYROSINE-PROTEIN KINASE HOPSCOTCH"/>
    <property type="match status" value="1"/>
</dbReference>
<dbReference type="SUPFAM" id="SSF50729">
    <property type="entry name" value="PH domain-like"/>
    <property type="match status" value="1"/>
</dbReference>
<comment type="catalytic activity">
    <reaction evidence="14 15 20">
        <text>L-tyrosyl-[protein] + ATP = O-phospho-L-tyrosyl-[protein] + ADP + H(+)</text>
        <dbReference type="Rhea" id="RHEA:10596"/>
        <dbReference type="Rhea" id="RHEA-COMP:10136"/>
        <dbReference type="Rhea" id="RHEA-COMP:20101"/>
        <dbReference type="ChEBI" id="CHEBI:15378"/>
        <dbReference type="ChEBI" id="CHEBI:30616"/>
        <dbReference type="ChEBI" id="CHEBI:46858"/>
        <dbReference type="ChEBI" id="CHEBI:61978"/>
        <dbReference type="ChEBI" id="CHEBI:456216"/>
        <dbReference type="EC" id="2.7.10.2"/>
    </reaction>
</comment>
<dbReference type="Pfam" id="PF21990">
    <property type="entry name" value="SH2_1"/>
    <property type="match status" value="1"/>
</dbReference>
<dbReference type="SMART" id="SM00295">
    <property type="entry name" value="B41"/>
    <property type="match status" value="1"/>
</dbReference>
<feature type="binding site" evidence="17">
    <location>
        <begin position="867"/>
        <end position="875"/>
    </location>
    <ligand>
        <name>ATP</name>
        <dbReference type="ChEBI" id="CHEBI:30616"/>
    </ligand>
</feature>
<dbReference type="PROSITE" id="PS50057">
    <property type="entry name" value="FERM_3"/>
    <property type="match status" value="1"/>
</dbReference>
<dbReference type="InterPro" id="IPR041381">
    <property type="entry name" value="JAK1-3/TYK2_PHL_dom"/>
</dbReference>
<dbReference type="GO" id="GO:0008284">
    <property type="term" value="P:positive regulation of cell population proliferation"/>
    <property type="evidence" value="ECO:0007669"/>
    <property type="project" value="UniProtKB-ARBA"/>
</dbReference>
<dbReference type="GO" id="GO:0140546">
    <property type="term" value="P:defense response to symbiont"/>
    <property type="evidence" value="ECO:0007669"/>
    <property type="project" value="UniProtKB-ARBA"/>
</dbReference>
<evidence type="ECO:0000259" key="23">
    <source>
        <dbReference type="PROSITE" id="PS50011"/>
    </source>
</evidence>
<dbReference type="PRINTS" id="PR01823">
    <property type="entry name" value="JANUSKINASE"/>
</dbReference>
<evidence type="ECO:0000256" key="21">
    <source>
        <dbReference type="SAM" id="MobiDB-lite"/>
    </source>
</evidence>
<dbReference type="PROSITE" id="PS50011">
    <property type="entry name" value="PROTEIN_KINASE_DOM"/>
    <property type="match status" value="2"/>
</dbReference>
<sequence>MACLTMTEMSITTDSSGHPSEDVNVNAGVPKQTERGFCVILYHAIGKENGDCLELPPGEYVAEDLCVSAARACGVTPVYYGLFALMNELDRVWFPPNETFLVEETTKQNLIFRLRFYFPHWYCNGSSRAFRHGLVKASESPVLDDFVMSYLFAQWRDDFINGWIELPITHETQEECLGMAVLDMMRMASEKEQSPLDIYNAISYKKFLPKCIRAKIQDYHILTRKRIKYRFRKFIQQFSQCKATARDLKLKYLINLESLQSNFYTEHFEVKEPGRDHLGDEIFATIVVSANNGIQLSRGKPQVKGAHTDQVESRIDSIHGALDLQSYCDFPDIIDISIKQANQDESTESRVVTINKKDGKILEVEFSSLKKALSFVSLIDGFYRLTTDAHHYLCREVVPPRVLECIQSYCHGPISMEFAINKLKKSGSKKGLFILRCCPKEFNKYFLTFAIERANEPDFKHGLITKNENGEYNLRGAKKTFSTLKELLNCYQKETVRLDGIIFQFSRCCPPKPKGKDKSNLVIFRSNRDSEIAISPTLQRHNNVNQMVFHKIRNEDLTFMENLGQGTFTKIFRGKREELGDYNQIHETEVLLKVLEITHRNYSEAFFEAASMMSQLSYKHLILNYGVCVCRDESILVQEYAKFGSLDTYLKKNKNSINVMWKLEVSKQLAWAMHFLEDRNIAHGNVSSKNILLVREEDRKAGNPAFIKLSDPGISITVLPREILLERIPWIAPECIENSKNLNIASDKWSFGATLWEICSGGDKPLNALDSQRKLQFYEDKHQLPAPKWIELANLIHSCMDYEPDFRPSFRAVIRELNSLFTPDYELLAENDLLPNMRIGTFGFSGAFEDRDPTNFEERHLKFLQQLGKGNFGSVELCRYDPLQDNTGEVVAVKKLQHTTEEYLRDFEREIEILKSLQHENIVKYKGVCYSAGRRNLRLIMEYLPYGSLRDYLQKHKERLDFKKLLQYSSQICKGMEYLTIKRYIHRDLATRNILVENENRVKIGDFGLTKVLPQDKEYYKVKEPGESPIFWYAPESLTESKFSVASDVWSFGVVLYELFTYSEKNKSPPSEFMRMIGGDKQGQMIVFHLIELLKNNGRLPQPDGCPSEIYTIMMDCWNNNISLRPSFKDLSVQVDRCKERMGD</sequence>
<dbReference type="FunFam" id="3.30.200.20:FF:000084">
    <property type="entry name" value="Tyrosine-protein kinase"/>
    <property type="match status" value="1"/>
</dbReference>
<keyword evidence="7 15" id="KW-0418">Kinase</keyword>
<feature type="domain" description="Protein kinase" evidence="23">
    <location>
        <begin position="557"/>
        <end position="821"/>
    </location>
</feature>
<evidence type="ECO:0000256" key="18">
    <source>
        <dbReference type="PROSITE-ProRule" id="PRU00191"/>
    </source>
</evidence>
<dbReference type="GO" id="GO:0022407">
    <property type="term" value="P:regulation of cell-cell adhesion"/>
    <property type="evidence" value="ECO:0007669"/>
    <property type="project" value="UniProtKB-ARBA"/>
</dbReference>
<evidence type="ECO:0000256" key="14">
    <source>
        <dbReference type="ARBA" id="ARBA00051245"/>
    </source>
</evidence>
<dbReference type="GO" id="GO:0050867">
    <property type="term" value="P:positive regulation of cell activation"/>
    <property type="evidence" value="ECO:0007669"/>
    <property type="project" value="UniProtKB-ARBA"/>
</dbReference>
<evidence type="ECO:0000256" key="9">
    <source>
        <dbReference type="ARBA" id="ARBA00022853"/>
    </source>
</evidence>
<dbReference type="GO" id="GO:0042981">
    <property type="term" value="P:regulation of apoptotic process"/>
    <property type="evidence" value="ECO:0007669"/>
    <property type="project" value="TreeGrafter"/>
</dbReference>
<evidence type="ECO:0000256" key="7">
    <source>
        <dbReference type="ARBA" id="ARBA00022777"/>
    </source>
</evidence>
<dbReference type="PROSITE" id="PS00109">
    <property type="entry name" value="PROTEIN_KINASE_TYR"/>
    <property type="match status" value="1"/>
</dbReference>
<dbReference type="InterPro" id="IPR001245">
    <property type="entry name" value="Ser-Thr/Tyr_kinase_cat_dom"/>
</dbReference>
<organism evidence="25 26">
    <name type="scientific">Pelobates cultripes</name>
    <name type="common">Western spadefoot toad</name>
    <dbReference type="NCBI Taxonomy" id="61616"/>
    <lineage>
        <taxon>Eukaryota</taxon>
        <taxon>Metazoa</taxon>
        <taxon>Chordata</taxon>
        <taxon>Craniata</taxon>
        <taxon>Vertebrata</taxon>
        <taxon>Euteleostomi</taxon>
        <taxon>Amphibia</taxon>
        <taxon>Batrachia</taxon>
        <taxon>Anura</taxon>
        <taxon>Pelobatoidea</taxon>
        <taxon>Pelobatidae</taxon>
        <taxon>Pelobates</taxon>
    </lineage>
</organism>
<dbReference type="FunFam" id="1.10.510.10:FF:000110">
    <property type="entry name" value="Tyrosine-protein kinase"/>
    <property type="match status" value="1"/>
</dbReference>
<evidence type="ECO:0000256" key="10">
    <source>
        <dbReference type="ARBA" id="ARBA00022999"/>
    </source>
</evidence>
<dbReference type="Pfam" id="PF07714">
    <property type="entry name" value="PK_Tyr_Ser-Thr"/>
    <property type="match status" value="2"/>
</dbReference>
<dbReference type="GO" id="GO:0004715">
    <property type="term" value="F:non-membrane spanning protein tyrosine kinase activity"/>
    <property type="evidence" value="ECO:0007669"/>
    <property type="project" value="UniProtKB-UniRule"/>
</dbReference>
<dbReference type="Pfam" id="PF17887">
    <property type="entry name" value="Jak1_Phl"/>
    <property type="match status" value="1"/>
</dbReference>
<dbReference type="GO" id="GO:0019221">
    <property type="term" value="P:cytokine-mediated signaling pathway"/>
    <property type="evidence" value="ECO:0007669"/>
    <property type="project" value="UniProtKB-ARBA"/>
</dbReference>
<dbReference type="FunFam" id="3.30.505.10:FF:000037">
    <property type="entry name" value="Tyrosine-protein kinase"/>
    <property type="match status" value="1"/>
</dbReference>
<dbReference type="InterPro" id="IPR011993">
    <property type="entry name" value="PH-like_dom_sf"/>
</dbReference>
<dbReference type="GO" id="GO:0016020">
    <property type="term" value="C:membrane"/>
    <property type="evidence" value="ECO:0007669"/>
    <property type="project" value="InterPro"/>
</dbReference>
<keyword evidence="3" id="KW-0597">Phosphoprotein</keyword>
<feature type="binding site" evidence="17">
    <location>
        <position position="894"/>
    </location>
    <ligand>
        <name>ATP</name>
        <dbReference type="ChEBI" id="CHEBI:30616"/>
    </ligand>
</feature>
<dbReference type="InterPro" id="IPR035963">
    <property type="entry name" value="FERM_2"/>
</dbReference>
<dbReference type="FunFam" id="2.30.29.30:FF:000177">
    <property type="entry name" value="Tyrosine-protein kinase"/>
    <property type="match status" value="1"/>
</dbReference>
<evidence type="ECO:0000259" key="22">
    <source>
        <dbReference type="PROSITE" id="PS50001"/>
    </source>
</evidence>
<dbReference type="GO" id="GO:0007259">
    <property type="term" value="P:cell surface receptor signaling pathway via JAK-STAT"/>
    <property type="evidence" value="ECO:0007669"/>
    <property type="project" value="UniProtKB-ARBA"/>
</dbReference>
<evidence type="ECO:0000256" key="12">
    <source>
        <dbReference type="ARBA" id="ARBA00023137"/>
    </source>
</evidence>
<dbReference type="PROSITE" id="PS00107">
    <property type="entry name" value="PROTEIN_KINASE_ATP"/>
    <property type="match status" value="1"/>
</dbReference>
<dbReference type="Gene3D" id="3.30.200.20">
    <property type="entry name" value="Phosphorylase Kinase, domain 1"/>
    <property type="match status" value="2"/>
</dbReference>
<comment type="subcellular location">
    <subcellularLocation>
        <location evidence="2">Endomembrane system</location>
        <topology evidence="2">Peripheral membrane protein</topology>
    </subcellularLocation>
    <subcellularLocation>
        <location evidence="1">Nucleus</location>
    </subcellularLocation>
</comment>
<dbReference type="Gene3D" id="1.10.510.10">
    <property type="entry name" value="Transferase(Phosphotransferase) domain 1"/>
    <property type="match status" value="2"/>
</dbReference>
<dbReference type="EMBL" id="OW240916">
    <property type="protein sequence ID" value="CAH2294026.1"/>
    <property type="molecule type" value="Genomic_DNA"/>
</dbReference>
<name>A0AAD1S6Z1_PELCU</name>
<keyword evidence="13" id="KW-0539">Nucleus</keyword>
<feature type="domain" description="SH2" evidence="22">
    <location>
        <begin position="409"/>
        <end position="494"/>
    </location>
</feature>
<dbReference type="InterPro" id="IPR019749">
    <property type="entry name" value="Band_41_domain"/>
</dbReference>
<dbReference type="InterPro" id="IPR000980">
    <property type="entry name" value="SH2"/>
</dbReference>
<feature type="compositionally biased region" description="Polar residues" evidence="21">
    <location>
        <begin position="7"/>
        <end position="18"/>
    </location>
</feature>
<evidence type="ECO:0000256" key="3">
    <source>
        <dbReference type="ARBA" id="ARBA00022553"/>
    </source>
</evidence>
<dbReference type="GO" id="GO:0060397">
    <property type="term" value="P:growth hormone receptor signaling pathway via JAK-STAT"/>
    <property type="evidence" value="ECO:0007669"/>
    <property type="project" value="UniProtKB-ARBA"/>
</dbReference>
<evidence type="ECO:0000256" key="17">
    <source>
        <dbReference type="PIRSR" id="PIRSR000636-2"/>
    </source>
</evidence>
<dbReference type="Pfam" id="PF18379">
    <property type="entry name" value="FERM_F1"/>
    <property type="match status" value="1"/>
</dbReference>
<evidence type="ECO:0000256" key="5">
    <source>
        <dbReference type="ARBA" id="ARBA00022737"/>
    </source>
</evidence>
<dbReference type="SMART" id="SM00252">
    <property type="entry name" value="SH2"/>
    <property type="match status" value="1"/>
</dbReference>
<protein>
    <recommendedName>
        <fullName evidence="15 20">Tyrosine-protein kinase</fullName>
        <ecNumber evidence="15 20">2.7.10.2</ecNumber>
    </recommendedName>
</protein>
<dbReference type="InterPro" id="IPR020635">
    <property type="entry name" value="Tyr_kinase_cat_dom"/>
</dbReference>
<dbReference type="SUPFAM" id="SSF47031">
    <property type="entry name" value="Second domain of FERM"/>
    <property type="match status" value="1"/>
</dbReference>
<evidence type="ECO:0000259" key="24">
    <source>
        <dbReference type="PROSITE" id="PS50057"/>
    </source>
</evidence>
<keyword evidence="5" id="KW-0677">Repeat</keyword>
<keyword evidence="8 15" id="KW-0067">ATP-binding</keyword>
<dbReference type="PRINTS" id="PR00109">
    <property type="entry name" value="TYRKINASE"/>
</dbReference>
<dbReference type="FunFam" id="3.30.200.20:FF:000135">
    <property type="entry name" value="Tyrosine-protein kinase"/>
    <property type="match status" value="1"/>
</dbReference>
<feature type="domain" description="Protein kinase" evidence="23">
    <location>
        <begin position="861"/>
        <end position="1142"/>
    </location>
</feature>
<evidence type="ECO:0000313" key="26">
    <source>
        <dbReference type="Proteomes" id="UP001295444"/>
    </source>
</evidence>
<keyword evidence="11" id="KW-0472">Membrane</keyword>
<dbReference type="GO" id="GO:0005524">
    <property type="term" value="F:ATP binding"/>
    <property type="evidence" value="ECO:0007669"/>
    <property type="project" value="UniProtKB-UniRule"/>
</dbReference>
<dbReference type="Gene3D" id="2.30.29.30">
    <property type="entry name" value="Pleckstrin-homology domain (PH domain)/Phosphotyrosine-binding domain (PTB)"/>
    <property type="match status" value="1"/>
</dbReference>
<dbReference type="SUPFAM" id="SSF55550">
    <property type="entry name" value="SH2 domain"/>
    <property type="match status" value="1"/>
</dbReference>
<dbReference type="PIRSF" id="PIRSF000636">
    <property type="entry name" value="TyrPK_Jak"/>
    <property type="match status" value="1"/>
</dbReference>
<dbReference type="InterPro" id="IPR000299">
    <property type="entry name" value="FERM_domain"/>
</dbReference>
<dbReference type="InterPro" id="IPR000719">
    <property type="entry name" value="Prot_kinase_dom"/>
</dbReference>
<dbReference type="InterPro" id="IPR017441">
    <property type="entry name" value="Protein_kinase_ATP_BS"/>
</dbReference>
<dbReference type="InterPro" id="IPR019748">
    <property type="entry name" value="FERM_central"/>
</dbReference>
<dbReference type="GO" id="GO:0042393">
    <property type="term" value="F:histone binding"/>
    <property type="evidence" value="ECO:0007669"/>
    <property type="project" value="InterPro"/>
</dbReference>
<feature type="binding site" evidence="19">
    <location>
        <position position="895"/>
    </location>
    <ligand>
        <name>ATP</name>
        <dbReference type="ChEBI" id="CHEBI:30616"/>
    </ligand>
</feature>
<accession>A0AAD1S6Z1</accession>
<dbReference type="InterPro" id="IPR016251">
    <property type="entry name" value="Tyr_kinase_non-rcpt_Jak/Tyk2"/>
</dbReference>
<keyword evidence="10 18" id="KW-0727">SH2 domain</keyword>
<dbReference type="Pfam" id="PF18377">
    <property type="entry name" value="FERM_F2"/>
    <property type="match status" value="1"/>
</dbReference>
<evidence type="ECO:0000256" key="6">
    <source>
        <dbReference type="ARBA" id="ARBA00022741"/>
    </source>
</evidence>
<feature type="domain" description="FERM" evidence="24">
    <location>
        <begin position="35"/>
        <end position="390"/>
    </location>
</feature>
<dbReference type="GO" id="GO:0001819">
    <property type="term" value="P:positive regulation of cytokine production"/>
    <property type="evidence" value="ECO:0007669"/>
    <property type="project" value="UniProtKB-ARBA"/>
</dbReference>
<dbReference type="GO" id="GO:0030218">
    <property type="term" value="P:erythrocyte differentiation"/>
    <property type="evidence" value="ECO:0007669"/>
    <property type="project" value="TreeGrafter"/>
</dbReference>
<dbReference type="AlphaFoldDB" id="A0AAD1S6Z1"/>
<evidence type="ECO:0000256" key="13">
    <source>
        <dbReference type="ARBA" id="ARBA00023242"/>
    </source>
</evidence>
<dbReference type="InterPro" id="IPR011009">
    <property type="entry name" value="Kinase-like_dom_sf"/>
</dbReference>
<dbReference type="GO" id="GO:0035556">
    <property type="term" value="P:intracellular signal transduction"/>
    <property type="evidence" value="ECO:0007669"/>
    <property type="project" value="InterPro"/>
</dbReference>
<dbReference type="GO" id="GO:0006325">
    <property type="term" value="P:chromatin organization"/>
    <property type="evidence" value="ECO:0007669"/>
    <property type="project" value="UniProtKB-KW"/>
</dbReference>
<dbReference type="InterPro" id="IPR041046">
    <property type="entry name" value="FERM_F2"/>
</dbReference>
<feature type="region of interest" description="Disordered" evidence="21">
    <location>
        <begin position="1"/>
        <end position="22"/>
    </location>
</feature>
<dbReference type="PANTHER" id="PTHR45807:SF1">
    <property type="entry name" value="TYROSINE-PROTEIN KINASE JAK2"/>
    <property type="match status" value="1"/>
</dbReference>
<dbReference type="InterPro" id="IPR051286">
    <property type="entry name" value="JAK"/>
</dbReference>
<dbReference type="Gene3D" id="3.30.505.10">
    <property type="entry name" value="SH2 domain"/>
    <property type="match status" value="1"/>
</dbReference>
<feature type="active site" description="Proton acceptor" evidence="16">
    <location>
        <position position="988"/>
    </location>
</feature>
<dbReference type="GO" id="GO:0005131">
    <property type="term" value="F:growth hormone receptor binding"/>
    <property type="evidence" value="ECO:0007669"/>
    <property type="project" value="TreeGrafter"/>
</dbReference>
<keyword evidence="9" id="KW-0156">Chromatin regulator</keyword>
<evidence type="ECO:0000256" key="15">
    <source>
        <dbReference type="PIRNR" id="PIRNR000636"/>
    </source>
</evidence>
<dbReference type="GO" id="GO:0005829">
    <property type="term" value="C:cytosol"/>
    <property type="evidence" value="ECO:0007669"/>
    <property type="project" value="TreeGrafter"/>
</dbReference>
<evidence type="ECO:0000313" key="25">
    <source>
        <dbReference type="EMBL" id="CAH2294026.1"/>
    </source>
</evidence>
<keyword evidence="12 15" id="KW-0829">Tyrosine-protein kinase</keyword>